<keyword evidence="7" id="KW-0675">Receptor</keyword>
<feature type="transmembrane region" description="Helical" evidence="10">
    <location>
        <begin position="301"/>
        <end position="329"/>
    </location>
</feature>
<dbReference type="OrthoDB" id="6147321at2759"/>
<keyword evidence="2" id="KW-1003">Cell membrane</keyword>
<comment type="subcellular location">
    <subcellularLocation>
        <location evidence="1">Cell membrane</location>
        <topology evidence="1">Multi-pass membrane protein</topology>
    </subcellularLocation>
</comment>
<feature type="transmembrane region" description="Helical" evidence="10">
    <location>
        <begin position="67"/>
        <end position="85"/>
    </location>
</feature>
<proteinExistence type="predicted"/>
<gene>
    <name evidence="12" type="ORF">DAPPUDRAFT_255532</name>
</gene>
<evidence type="ECO:0000256" key="3">
    <source>
        <dbReference type="ARBA" id="ARBA00022692"/>
    </source>
</evidence>
<evidence type="ECO:0000256" key="6">
    <source>
        <dbReference type="ARBA" id="ARBA00023136"/>
    </source>
</evidence>
<evidence type="ECO:0000256" key="9">
    <source>
        <dbReference type="ARBA" id="ARBA00023224"/>
    </source>
</evidence>
<feature type="transmembrane region" description="Helical" evidence="10">
    <location>
        <begin position="101"/>
        <end position="121"/>
    </location>
</feature>
<dbReference type="CDD" id="cd00637">
    <property type="entry name" value="7tm_classA_rhodopsin-like"/>
    <property type="match status" value="1"/>
</dbReference>
<dbReference type="PhylomeDB" id="E9H9F1"/>
<dbReference type="KEGG" id="dpx:DAPPUDRAFT_255532"/>
<dbReference type="SUPFAM" id="SSF81321">
    <property type="entry name" value="Family A G protein-coupled receptor-like"/>
    <property type="match status" value="1"/>
</dbReference>
<dbReference type="HOGENOM" id="CLU_055342_1_0_1"/>
<feature type="transmembrane region" description="Helical" evidence="10">
    <location>
        <begin position="142"/>
        <end position="164"/>
    </location>
</feature>
<dbReference type="GO" id="GO:0043410">
    <property type="term" value="P:positive regulation of MAPK cascade"/>
    <property type="evidence" value="ECO:0000318"/>
    <property type="project" value="GO_Central"/>
</dbReference>
<evidence type="ECO:0000256" key="7">
    <source>
        <dbReference type="ARBA" id="ARBA00023170"/>
    </source>
</evidence>
<evidence type="ECO:0000256" key="5">
    <source>
        <dbReference type="ARBA" id="ARBA00023040"/>
    </source>
</evidence>
<dbReference type="AlphaFoldDB" id="E9H9F1"/>
<dbReference type="PANTHER" id="PTHR24246">
    <property type="entry name" value="OLFACTORY RECEPTOR AND ADENOSINE RECEPTOR"/>
    <property type="match status" value="1"/>
</dbReference>
<evidence type="ECO:0000313" key="12">
    <source>
        <dbReference type="EMBL" id="EFX71665.1"/>
    </source>
</evidence>
<evidence type="ECO:0000313" key="13">
    <source>
        <dbReference type="Proteomes" id="UP000000305"/>
    </source>
</evidence>
<feature type="transmembrane region" description="Helical" evidence="10">
    <location>
        <begin position="341"/>
        <end position="362"/>
    </location>
</feature>
<evidence type="ECO:0000256" key="10">
    <source>
        <dbReference type="SAM" id="Phobius"/>
    </source>
</evidence>
<dbReference type="EMBL" id="GL732608">
    <property type="protein sequence ID" value="EFX71665.1"/>
    <property type="molecule type" value="Genomic_DNA"/>
</dbReference>
<keyword evidence="9" id="KW-0807">Transducer</keyword>
<keyword evidence="3 10" id="KW-0812">Transmembrane</keyword>
<dbReference type="InterPro" id="IPR017452">
    <property type="entry name" value="GPCR_Rhodpsn_7TM"/>
</dbReference>
<sequence>MNNTSSTIVNQGNVIFTQNGQVYNPIDLDLFLVVTKCVCCSIGIPLNLLIAVTIVRLRRLRSKPRNIFLLGIILSYLLFFLYPIIELTYWGLYPVEPLCRAFIAILALPQILLLLNMLLALADRYVVINHSLFHREKVTVRLASGIVIFSSIFFVFLAKFVYIAGLVPLRCEMYVIHSKIIFCIIIGLLLMCIVLNIVVYRQTKVLFGESRKLTNPTNEMSRISTRNHGRMGDNNDEMDGQDLAIVDGDNVLIESSQLGTSGNESANVRPSVSSPSAVRAMSIHVDRGKLSQMEMEATRSLIIGVTSLVLTVFPPVIFFLTFFVCRLIAVDRFDCNNLTLVIPYMRELGLIHAVYTPLIILLRNKELRLSISIHVY</sequence>
<accession>E9H9F1</accession>
<keyword evidence="6 10" id="KW-0472">Membrane</keyword>
<feature type="transmembrane region" description="Helical" evidence="10">
    <location>
        <begin position="176"/>
        <end position="200"/>
    </location>
</feature>
<keyword evidence="4 10" id="KW-1133">Transmembrane helix</keyword>
<dbReference type="GO" id="GO:0071880">
    <property type="term" value="P:adenylate cyclase-activating adrenergic receptor signaling pathway"/>
    <property type="evidence" value="ECO:0000318"/>
    <property type="project" value="GO_Central"/>
</dbReference>
<keyword evidence="8" id="KW-0325">Glycoprotein</keyword>
<dbReference type="Proteomes" id="UP000000305">
    <property type="component" value="Unassembled WGS sequence"/>
</dbReference>
<evidence type="ECO:0000259" key="11">
    <source>
        <dbReference type="PROSITE" id="PS50262"/>
    </source>
</evidence>
<evidence type="ECO:0000256" key="2">
    <source>
        <dbReference type="ARBA" id="ARBA00022475"/>
    </source>
</evidence>
<dbReference type="GO" id="GO:0004989">
    <property type="term" value="F:octopamine receptor activity"/>
    <property type="evidence" value="ECO:0000318"/>
    <property type="project" value="GO_Central"/>
</dbReference>
<name>E9H9F1_DAPPU</name>
<keyword evidence="13" id="KW-1185">Reference proteome</keyword>
<evidence type="ECO:0000256" key="1">
    <source>
        <dbReference type="ARBA" id="ARBA00004651"/>
    </source>
</evidence>
<reference evidence="12 13" key="1">
    <citation type="journal article" date="2011" name="Science">
        <title>The ecoresponsive genome of Daphnia pulex.</title>
        <authorList>
            <person name="Colbourne J.K."/>
            <person name="Pfrender M.E."/>
            <person name="Gilbert D."/>
            <person name="Thomas W.K."/>
            <person name="Tucker A."/>
            <person name="Oakley T.H."/>
            <person name="Tokishita S."/>
            <person name="Aerts A."/>
            <person name="Arnold G.J."/>
            <person name="Basu M.K."/>
            <person name="Bauer D.J."/>
            <person name="Caceres C.E."/>
            <person name="Carmel L."/>
            <person name="Casola C."/>
            <person name="Choi J.H."/>
            <person name="Detter J.C."/>
            <person name="Dong Q."/>
            <person name="Dusheyko S."/>
            <person name="Eads B.D."/>
            <person name="Frohlich T."/>
            <person name="Geiler-Samerotte K.A."/>
            <person name="Gerlach D."/>
            <person name="Hatcher P."/>
            <person name="Jogdeo S."/>
            <person name="Krijgsveld J."/>
            <person name="Kriventseva E.V."/>
            <person name="Kultz D."/>
            <person name="Laforsch C."/>
            <person name="Lindquist E."/>
            <person name="Lopez J."/>
            <person name="Manak J.R."/>
            <person name="Muller J."/>
            <person name="Pangilinan J."/>
            <person name="Patwardhan R.P."/>
            <person name="Pitluck S."/>
            <person name="Pritham E.J."/>
            <person name="Rechtsteiner A."/>
            <person name="Rho M."/>
            <person name="Rogozin I.B."/>
            <person name="Sakarya O."/>
            <person name="Salamov A."/>
            <person name="Schaack S."/>
            <person name="Shapiro H."/>
            <person name="Shiga Y."/>
            <person name="Skalitzky C."/>
            <person name="Smith Z."/>
            <person name="Souvorov A."/>
            <person name="Sung W."/>
            <person name="Tang Z."/>
            <person name="Tsuchiya D."/>
            <person name="Tu H."/>
            <person name="Vos H."/>
            <person name="Wang M."/>
            <person name="Wolf Y.I."/>
            <person name="Yamagata H."/>
            <person name="Yamada T."/>
            <person name="Ye Y."/>
            <person name="Shaw J.R."/>
            <person name="Andrews J."/>
            <person name="Crease T.J."/>
            <person name="Tang H."/>
            <person name="Lucas S.M."/>
            <person name="Robertson H.M."/>
            <person name="Bork P."/>
            <person name="Koonin E.V."/>
            <person name="Zdobnov E.M."/>
            <person name="Grigoriev I.V."/>
            <person name="Lynch M."/>
            <person name="Boore J.L."/>
        </authorList>
    </citation>
    <scope>NUCLEOTIDE SEQUENCE [LARGE SCALE GENOMIC DNA]</scope>
</reference>
<dbReference type="Gene3D" id="1.20.1070.10">
    <property type="entry name" value="Rhodopsin 7-helix transmembrane proteins"/>
    <property type="match status" value="1"/>
</dbReference>
<organism evidence="12 13">
    <name type="scientific">Daphnia pulex</name>
    <name type="common">Water flea</name>
    <dbReference type="NCBI Taxonomy" id="6669"/>
    <lineage>
        <taxon>Eukaryota</taxon>
        <taxon>Metazoa</taxon>
        <taxon>Ecdysozoa</taxon>
        <taxon>Arthropoda</taxon>
        <taxon>Crustacea</taxon>
        <taxon>Branchiopoda</taxon>
        <taxon>Diplostraca</taxon>
        <taxon>Cladocera</taxon>
        <taxon>Anomopoda</taxon>
        <taxon>Daphniidae</taxon>
        <taxon>Daphnia</taxon>
    </lineage>
</organism>
<protein>
    <recommendedName>
        <fullName evidence="11">G-protein coupled receptors family 1 profile domain-containing protein</fullName>
    </recommendedName>
</protein>
<evidence type="ECO:0000256" key="4">
    <source>
        <dbReference type="ARBA" id="ARBA00022989"/>
    </source>
</evidence>
<dbReference type="InParanoid" id="E9H9F1"/>
<dbReference type="PANTHER" id="PTHR24246:SF27">
    <property type="entry name" value="ADENOSINE RECEPTOR, ISOFORM A"/>
    <property type="match status" value="1"/>
</dbReference>
<feature type="domain" description="G-protein coupled receptors family 1 profile" evidence="11">
    <location>
        <begin position="46"/>
        <end position="360"/>
    </location>
</feature>
<feature type="transmembrane region" description="Helical" evidence="10">
    <location>
        <begin position="30"/>
        <end position="55"/>
    </location>
</feature>
<dbReference type="GO" id="GO:0005886">
    <property type="term" value="C:plasma membrane"/>
    <property type="evidence" value="ECO:0000318"/>
    <property type="project" value="GO_Central"/>
</dbReference>
<dbReference type="PROSITE" id="PS50262">
    <property type="entry name" value="G_PROTEIN_RECEP_F1_2"/>
    <property type="match status" value="1"/>
</dbReference>
<keyword evidence="5" id="KW-0297">G-protein coupled receptor</keyword>
<evidence type="ECO:0000256" key="8">
    <source>
        <dbReference type="ARBA" id="ARBA00023180"/>
    </source>
</evidence>